<dbReference type="GeneID" id="116295608"/>
<feature type="transmembrane region" description="Helical" evidence="2">
    <location>
        <begin position="275"/>
        <end position="303"/>
    </location>
</feature>
<keyword evidence="2" id="KW-0472">Membrane</keyword>
<dbReference type="KEGG" id="aten:116295608"/>
<dbReference type="OrthoDB" id="10302388at2759"/>
<feature type="compositionally biased region" description="Polar residues" evidence="1">
    <location>
        <begin position="463"/>
        <end position="474"/>
    </location>
</feature>
<name>A0A6P8HSJ1_ACTTE</name>
<feature type="region of interest" description="Disordered" evidence="1">
    <location>
        <begin position="463"/>
        <end position="518"/>
    </location>
</feature>
<accession>A0A6P8HSJ1</accession>
<evidence type="ECO:0000256" key="1">
    <source>
        <dbReference type="SAM" id="MobiDB-lite"/>
    </source>
</evidence>
<evidence type="ECO:0000256" key="2">
    <source>
        <dbReference type="SAM" id="Phobius"/>
    </source>
</evidence>
<evidence type="ECO:0000313" key="3">
    <source>
        <dbReference type="Proteomes" id="UP000515163"/>
    </source>
</evidence>
<protein>
    <submittedName>
        <fullName evidence="4">Uncharacterized protein LOC116295608 isoform X1</fullName>
    </submittedName>
</protein>
<evidence type="ECO:0000313" key="4">
    <source>
        <dbReference type="RefSeq" id="XP_031559339.1"/>
    </source>
</evidence>
<keyword evidence="2" id="KW-1133">Transmembrane helix</keyword>
<reference evidence="4" key="1">
    <citation type="submission" date="2025-08" db="UniProtKB">
        <authorList>
            <consortium name="RefSeq"/>
        </authorList>
    </citation>
    <scope>IDENTIFICATION</scope>
    <source>
        <tissue evidence="4">Tentacle</tissue>
    </source>
</reference>
<organism evidence="3 4">
    <name type="scientific">Actinia tenebrosa</name>
    <name type="common">Australian red waratah sea anemone</name>
    <dbReference type="NCBI Taxonomy" id="6105"/>
    <lineage>
        <taxon>Eukaryota</taxon>
        <taxon>Metazoa</taxon>
        <taxon>Cnidaria</taxon>
        <taxon>Anthozoa</taxon>
        <taxon>Hexacorallia</taxon>
        <taxon>Actiniaria</taxon>
        <taxon>Actiniidae</taxon>
        <taxon>Actinia</taxon>
    </lineage>
</organism>
<dbReference type="InParanoid" id="A0A6P8HSJ1"/>
<dbReference type="RefSeq" id="XP_031559339.1">
    <property type="nucleotide sequence ID" value="XM_031703479.1"/>
</dbReference>
<feature type="compositionally biased region" description="Polar residues" evidence="1">
    <location>
        <begin position="500"/>
        <end position="518"/>
    </location>
</feature>
<proteinExistence type="predicted"/>
<keyword evidence="3" id="KW-1185">Reference proteome</keyword>
<dbReference type="AlphaFoldDB" id="A0A6P8HSJ1"/>
<dbReference type="Proteomes" id="UP000515163">
    <property type="component" value="Unplaced"/>
</dbReference>
<sequence length="545" mass="59338">MTAMKFFIVASIVYGLVSSAIAWDFIIERNSTNKLTNSVVDSIDKFNISECSSSDDACTKFRGQKLVDRCQCVCNQGKSTFGFYNNQWGCTDNSIVQQHAACEYTLERPGSKGDHDPLLTLPILGPHNDNNYVGNIPSDKSCKVIAANATFLECDGSWVKLIGSNLKSKLAFQYNKTGTVYVGPYQPSSAADPSLDGRVIKIAIKCEGLTWTPSQCVTFKIKGQLTCTYSSGSPRNNPPINPNEPTATPPPSTTTVTNGTGINIKKSQSDDTTPAAALIAGSVVGGIAFVMLIVVIVVLIIYWKRRKAKAKEKSVRRAQGNLAYEQGPDPFIPLTRPTSFRPLPQPPPNLTYDYLERGSSTIQRPNSVIPVSPGPGAYDHCNGEPLYGEIDETYSTLNHQPLPPTRSINSDFRFTNVPASGFSPEATNKSSTLISSDGSGSGIGRFEEHYDVAGGQIQCSLPRENNLNPGGSNSLDRETNVSYDVPGSVIRRSSKERPKNSIQDNATVPSNVMQQPSQRDILQREAYETVWDDEDDNLVARIDLS</sequence>
<keyword evidence="2" id="KW-0812">Transmembrane</keyword>
<feature type="region of interest" description="Disordered" evidence="1">
    <location>
        <begin position="232"/>
        <end position="255"/>
    </location>
</feature>
<feature type="compositionally biased region" description="Pro residues" evidence="1">
    <location>
        <begin position="236"/>
        <end position="252"/>
    </location>
</feature>
<gene>
    <name evidence="4" type="primary">LOC116295608</name>
</gene>